<dbReference type="eggNOG" id="COG1550">
    <property type="taxonomic scope" value="Bacteria"/>
</dbReference>
<dbReference type="InParanoid" id="F2LVA5"/>
<accession>F2LVA5</accession>
<dbReference type="PANTHER" id="PTHR36441:SF1">
    <property type="entry name" value="DUF503 DOMAIN-CONTAINING PROTEIN"/>
    <property type="match status" value="1"/>
</dbReference>
<dbReference type="KEGG" id="hmr:Hipma_0719"/>
<reference evidence="2" key="2">
    <citation type="submission" date="2011-03" db="EMBL/GenBank/DDBJ databases">
        <title>The complete genome of Hippea maritima DSM 10411.</title>
        <authorList>
            <consortium name="US DOE Joint Genome Institute (JGI-PGF)"/>
            <person name="Lucas S."/>
            <person name="Copeland A."/>
            <person name="Lapidus A."/>
            <person name="Bruce D."/>
            <person name="Goodwin L."/>
            <person name="Pitluck S."/>
            <person name="Peters L."/>
            <person name="Kyrpides N."/>
            <person name="Mavromatis K."/>
            <person name="Pagani I."/>
            <person name="Ivanova N."/>
            <person name="Mikhailova N."/>
            <person name="Lu M."/>
            <person name="Detter J.C."/>
            <person name="Tapia R."/>
            <person name="Han C."/>
            <person name="Land M."/>
            <person name="Hauser L."/>
            <person name="Markowitz V."/>
            <person name="Cheng J.-F."/>
            <person name="Hugenholtz P."/>
            <person name="Woyke T."/>
            <person name="Wu D."/>
            <person name="Spring S."/>
            <person name="Schroeder M."/>
            <person name="Brambilla E."/>
            <person name="Klenk H.-P."/>
            <person name="Eisen J.A."/>
        </authorList>
    </citation>
    <scope>NUCLEOTIDE SEQUENCE [LARGE SCALE GENOMIC DNA]</scope>
    <source>
        <strain evidence="2">ATCC 700847 / DSM 10411 / MH2</strain>
    </source>
</reference>
<evidence type="ECO:0000313" key="2">
    <source>
        <dbReference type="Proteomes" id="UP000008139"/>
    </source>
</evidence>
<protein>
    <recommendedName>
        <fullName evidence="3">YlxP-like protein</fullName>
    </recommendedName>
</protein>
<evidence type="ECO:0000313" key="1">
    <source>
        <dbReference type="EMBL" id="AEA33689.1"/>
    </source>
</evidence>
<reference evidence="1 2" key="1">
    <citation type="journal article" date="2011" name="Stand. Genomic Sci.">
        <title>Complete genome sequence of the thermophilic sulfur-reducer Hippea maritima type strain (MH(2)).</title>
        <authorList>
            <person name="Huntemann M."/>
            <person name="Lu M."/>
            <person name="Nolan M."/>
            <person name="Lapidus A."/>
            <person name="Lucas S."/>
            <person name="Hammon N."/>
            <person name="Deshpande S."/>
            <person name="Cheng J.F."/>
            <person name="Tapia R."/>
            <person name="Han C."/>
            <person name="Goodwin L."/>
            <person name="Pitluck S."/>
            <person name="Liolios K."/>
            <person name="Pagani I."/>
            <person name="Ivanova N."/>
            <person name="Ovchinikova G."/>
            <person name="Pati A."/>
            <person name="Chen A."/>
            <person name="Palaniappan K."/>
            <person name="Land M."/>
            <person name="Hauser L."/>
            <person name="Jeffries C.D."/>
            <person name="Detter J.C."/>
            <person name="Brambilla E.M."/>
            <person name="Rohde M."/>
            <person name="Spring S."/>
            <person name="Goker M."/>
            <person name="Woyke T."/>
            <person name="Bristow J."/>
            <person name="Eisen J.A."/>
            <person name="Markowitz V."/>
            <person name="Hugenholtz P."/>
            <person name="Kyrpides N.C."/>
            <person name="Klenk H.P."/>
            <person name="Mavromatis K."/>
        </authorList>
    </citation>
    <scope>NUCLEOTIDE SEQUENCE [LARGE SCALE GENOMIC DNA]</scope>
    <source>
        <strain evidence="2">ATCC 700847 / DSM 10411 / MH2</strain>
    </source>
</reference>
<dbReference type="EMBL" id="CP002606">
    <property type="protein sequence ID" value="AEA33689.1"/>
    <property type="molecule type" value="Genomic_DNA"/>
</dbReference>
<organism evidence="1 2">
    <name type="scientific">Hippea maritima (strain ATCC 700847 / DSM 10411 / MH2)</name>
    <dbReference type="NCBI Taxonomy" id="760142"/>
    <lineage>
        <taxon>Bacteria</taxon>
        <taxon>Pseudomonadati</taxon>
        <taxon>Campylobacterota</taxon>
        <taxon>Desulfurellia</taxon>
        <taxon>Desulfurellales</taxon>
        <taxon>Hippeaceae</taxon>
        <taxon>Hippea</taxon>
    </lineage>
</organism>
<dbReference type="PANTHER" id="PTHR36441">
    <property type="entry name" value="HYPOTHETICAL CYTOSOLIC PROTEIN"/>
    <property type="match status" value="1"/>
</dbReference>
<dbReference type="InterPro" id="IPR036746">
    <property type="entry name" value="TT1725-like_sf"/>
</dbReference>
<keyword evidence="2" id="KW-1185">Reference proteome</keyword>
<dbReference type="AlphaFoldDB" id="F2LVA5"/>
<name>F2LVA5_HIPMA</name>
<dbReference type="Gene3D" id="3.30.70.1120">
    <property type="entry name" value="TT1725-like"/>
    <property type="match status" value="1"/>
</dbReference>
<dbReference type="STRING" id="760142.Hipma_0719"/>
<gene>
    <name evidence="1" type="ordered locus">Hipma_0719</name>
</gene>
<dbReference type="Proteomes" id="UP000008139">
    <property type="component" value="Chromosome"/>
</dbReference>
<proteinExistence type="predicted"/>
<dbReference type="Pfam" id="PF04456">
    <property type="entry name" value="DUF503"/>
    <property type="match status" value="1"/>
</dbReference>
<dbReference type="SUPFAM" id="SSF103007">
    <property type="entry name" value="Hypothetical protein TT1725"/>
    <property type="match status" value="1"/>
</dbReference>
<sequence length="88" mass="10134">MEVDFKIDNSFSLKDKRRVVRSLIEKTKNSFNVSVAEVDNNDVLNMATIGIAVVSNSSKFVDVVLNKILDFWEHNFECEIIDVRRDVL</sequence>
<dbReference type="HOGENOM" id="CLU_149981_2_0_7"/>
<dbReference type="InterPro" id="IPR007546">
    <property type="entry name" value="DUF503"/>
</dbReference>
<evidence type="ECO:0008006" key="3">
    <source>
        <dbReference type="Google" id="ProtNLM"/>
    </source>
</evidence>